<dbReference type="Gene3D" id="2.40.30.170">
    <property type="match status" value="1"/>
</dbReference>
<dbReference type="SUPFAM" id="SSF111369">
    <property type="entry name" value="HlyD-like secretion proteins"/>
    <property type="match status" value="1"/>
</dbReference>
<dbReference type="Gene3D" id="2.40.50.100">
    <property type="match status" value="1"/>
</dbReference>
<dbReference type="Proteomes" id="UP000095039">
    <property type="component" value="Unassembled WGS sequence"/>
</dbReference>
<evidence type="ECO:0000256" key="2">
    <source>
        <dbReference type="SAM" id="MobiDB-lite"/>
    </source>
</evidence>
<dbReference type="Gene3D" id="2.40.420.20">
    <property type="match status" value="1"/>
</dbReference>
<gene>
    <name evidence="3" type="ORF">A1OK_10935</name>
</gene>
<organism evidence="3 4">
    <name type="scientific">Enterovibrio norvegicus FF-454</name>
    <dbReference type="NCBI Taxonomy" id="1185651"/>
    <lineage>
        <taxon>Bacteria</taxon>
        <taxon>Pseudomonadati</taxon>
        <taxon>Pseudomonadota</taxon>
        <taxon>Gammaproteobacteria</taxon>
        <taxon>Vibrionales</taxon>
        <taxon>Vibrionaceae</taxon>
        <taxon>Enterovibrio</taxon>
    </lineage>
</organism>
<evidence type="ECO:0000313" key="3">
    <source>
        <dbReference type="EMBL" id="OEE60458.1"/>
    </source>
</evidence>
<dbReference type="AlphaFoldDB" id="A0A1E5C4J0"/>
<dbReference type="EMBL" id="AJWN02000065">
    <property type="protein sequence ID" value="OEE60458.1"/>
    <property type="molecule type" value="Genomic_DNA"/>
</dbReference>
<proteinExistence type="predicted"/>
<keyword evidence="4" id="KW-1185">Reference proteome</keyword>
<dbReference type="RefSeq" id="WP_016959002.1">
    <property type="nucleotide sequence ID" value="NZ_AJWN02000065.1"/>
</dbReference>
<comment type="caution">
    <text evidence="3">The sequence shown here is derived from an EMBL/GenBank/DDBJ whole genome shotgun (WGS) entry which is preliminary data.</text>
</comment>
<sequence length="462" mass="50482">MTLRRKLLFFPALAIGALVLFMAITLRPDIPVKPAQSKARSVDVITLKQQDIAPKVTGFGRVTPKLTWQAIAEVNGKVIYRNPALQKGQVLPAGTELLRIDPTDYQLAVAQAQADVSAKEARLAKLDLDDTNLQATLAIEIRRLTLSRDELTRQKNLRKKGLTSQSDLDSEQQAFLSQQARVQDLQSQIKVLPDEKRITQAELDVSRLALEQAERNLEKTQIVLPVDSRIAEVNIEQDQVVTPQQVMVVAHGLEAVEVDAQVSIHDMQTVFDTLVDATGNGFEQKIHQLDASVALSSGSFTREWGANVARISDTVNLNQATVGVILEIALSDKKHAGIAAMPTLVNGMFVKASISGQPVSHWVIPEQALRGDKIYVMEEGELVVLPVTIVFRSGNHVAIDGALKQGQQIVINDLLPAVPGMTLEAVTVDGENVDQSGIEQSRVDENSMEQSRVGEKATEDDV</sequence>
<reference evidence="3 4" key="1">
    <citation type="journal article" date="2012" name="Science">
        <title>Ecological populations of bacteria act as socially cohesive units of antibiotic production and resistance.</title>
        <authorList>
            <person name="Cordero O.X."/>
            <person name="Wildschutte H."/>
            <person name="Kirkup B."/>
            <person name="Proehl S."/>
            <person name="Ngo L."/>
            <person name="Hussain F."/>
            <person name="Le Roux F."/>
            <person name="Mincer T."/>
            <person name="Polz M.F."/>
        </authorList>
    </citation>
    <scope>NUCLEOTIDE SEQUENCE [LARGE SCALE GENOMIC DNA]</scope>
    <source>
        <strain evidence="3 4">FF-454</strain>
    </source>
</reference>
<evidence type="ECO:0000313" key="4">
    <source>
        <dbReference type="Proteomes" id="UP000095039"/>
    </source>
</evidence>
<keyword evidence="1" id="KW-0175">Coiled coil</keyword>
<dbReference type="GO" id="GO:1990281">
    <property type="term" value="C:efflux pump complex"/>
    <property type="evidence" value="ECO:0007669"/>
    <property type="project" value="TreeGrafter"/>
</dbReference>
<feature type="region of interest" description="Disordered" evidence="2">
    <location>
        <begin position="437"/>
        <end position="462"/>
    </location>
</feature>
<accession>A0A1E5C4J0</accession>
<name>A0A1E5C4J0_9GAMM</name>
<protein>
    <submittedName>
        <fullName evidence="3">Acriflavin resistance protein</fullName>
    </submittedName>
</protein>
<dbReference type="PANTHER" id="PTHR30469">
    <property type="entry name" value="MULTIDRUG RESISTANCE PROTEIN MDTA"/>
    <property type="match status" value="1"/>
</dbReference>
<feature type="coiled-coil region" evidence="1">
    <location>
        <begin position="196"/>
        <end position="223"/>
    </location>
</feature>
<evidence type="ECO:0000256" key="1">
    <source>
        <dbReference type="SAM" id="Coils"/>
    </source>
</evidence>
<dbReference type="GO" id="GO:0015562">
    <property type="term" value="F:efflux transmembrane transporter activity"/>
    <property type="evidence" value="ECO:0007669"/>
    <property type="project" value="TreeGrafter"/>
</dbReference>
<feature type="compositionally biased region" description="Basic and acidic residues" evidence="2">
    <location>
        <begin position="452"/>
        <end position="462"/>
    </location>
</feature>
<dbReference type="Gene3D" id="1.10.287.470">
    <property type="entry name" value="Helix hairpin bin"/>
    <property type="match status" value="1"/>
</dbReference>